<dbReference type="EMBL" id="JADFTS010000001">
    <property type="protein sequence ID" value="KAF9626277.1"/>
    <property type="molecule type" value="Genomic_DNA"/>
</dbReference>
<evidence type="ECO:0000313" key="6">
    <source>
        <dbReference type="Proteomes" id="UP000631114"/>
    </source>
</evidence>
<name>A0A835J0Z8_9MAGN</name>
<feature type="region of interest" description="Disordered" evidence="3">
    <location>
        <begin position="82"/>
        <end position="178"/>
    </location>
</feature>
<accession>A0A835J0Z8</accession>
<evidence type="ECO:0000256" key="2">
    <source>
        <dbReference type="ARBA" id="ARBA00022728"/>
    </source>
</evidence>
<keyword evidence="6" id="KW-1185">Reference proteome</keyword>
<dbReference type="GO" id="GO:0003729">
    <property type="term" value="F:mRNA binding"/>
    <property type="evidence" value="ECO:0007669"/>
    <property type="project" value="InterPro"/>
</dbReference>
<comment type="similarity">
    <text evidence="1">Belongs to the SF3B1 family.</text>
</comment>
<dbReference type="Proteomes" id="UP000631114">
    <property type="component" value="Unassembled WGS sequence"/>
</dbReference>
<keyword evidence="2" id="KW-0747">Spliceosome</keyword>
<protein>
    <recommendedName>
        <fullName evidence="4">Splicing factor 3B subunit 1 domain-containing protein</fullName>
    </recommendedName>
</protein>
<feature type="region of interest" description="Disordered" evidence="3">
    <location>
        <begin position="36"/>
        <end position="55"/>
    </location>
</feature>
<comment type="caution">
    <text evidence="5">The sequence shown here is derived from an EMBL/GenBank/DDBJ whole genome shotgun (WGS) entry which is preliminary data.</text>
</comment>
<evidence type="ECO:0000313" key="5">
    <source>
        <dbReference type="EMBL" id="KAF9626277.1"/>
    </source>
</evidence>
<dbReference type="GO" id="GO:0005681">
    <property type="term" value="C:spliceosomal complex"/>
    <property type="evidence" value="ECO:0007669"/>
    <property type="project" value="UniProtKB-KW"/>
</dbReference>
<dbReference type="InterPro" id="IPR038737">
    <property type="entry name" value="SF3b_su1-like"/>
</dbReference>
<sequence>MRFREMMIEMGFGKRKRVIDRESDYQKRRYKRELSPDRNDAFANGEKTPDVKARRSYADVMKEELLKRQKEEMVGEIVKKKEEEEKEKNKNKNKKKCQETDTSTGRVVDGTPLKSRRNRWDETPTPGRVGVGVGGGMVSDARPGDKGLVTPTPKRERSRWDQTPMETPAGGVGLATPSRVGVTPELYNLMRWDKDIDERNRPLTDEMKKNRKQNFDIPKELPAGLPCMKPEDYQYFGALLNEEEEEEEELSLERQKERKIMKLLLKIKNGTPPQRKAALRQIPNKAREFGVGRLFDQILPLLMQPTLEDQDRHLLVKVIDRFLYKLDDLVRPFGHKILVVIEPLLIDEDYYACIVGKEIISNLSKAVGLATMIANLRPDMDHVDEYVRNTTAQAFNVVASALGIPNLLRFLKAAC</sequence>
<dbReference type="GO" id="GO:0000245">
    <property type="term" value="P:spliceosomal complex assembly"/>
    <property type="evidence" value="ECO:0007669"/>
    <property type="project" value="InterPro"/>
</dbReference>
<dbReference type="SUPFAM" id="SSF48371">
    <property type="entry name" value="ARM repeat"/>
    <property type="match status" value="1"/>
</dbReference>
<dbReference type="InterPro" id="IPR011989">
    <property type="entry name" value="ARM-like"/>
</dbReference>
<proteinExistence type="inferred from homology"/>
<feature type="domain" description="Splicing factor 3B subunit 1" evidence="4">
    <location>
        <begin position="114"/>
        <end position="206"/>
    </location>
</feature>
<evidence type="ECO:0000259" key="4">
    <source>
        <dbReference type="Pfam" id="PF08920"/>
    </source>
</evidence>
<dbReference type="InterPro" id="IPR015016">
    <property type="entry name" value="SF3b_su1"/>
</dbReference>
<dbReference type="Pfam" id="PF08920">
    <property type="entry name" value="SF3b1"/>
    <property type="match status" value="1"/>
</dbReference>
<keyword evidence="2" id="KW-0507">mRNA processing</keyword>
<dbReference type="PANTHER" id="PTHR12097">
    <property type="entry name" value="SPLICING FACTOR 3B, SUBUNIT 1-RELATED"/>
    <property type="match status" value="1"/>
</dbReference>
<evidence type="ECO:0000256" key="1">
    <source>
        <dbReference type="ARBA" id="ARBA00005754"/>
    </source>
</evidence>
<dbReference type="AlphaFoldDB" id="A0A835J0Z8"/>
<dbReference type="OrthoDB" id="1729909at2759"/>
<evidence type="ECO:0000256" key="3">
    <source>
        <dbReference type="SAM" id="MobiDB-lite"/>
    </source>
</evidence>
<dbReference type="Gene3D" id="1.25.10.10">
    <property type="entry name" value="Leucine-rich Repeat Variant"/>
    <property type="match status" value="1"/>
</dbReference>
<keyword evidence="2" id="KW-0508">mRNA splicing</keyword>
<reference evidence="5 6" key="1">
    <citation type="submission" date="2020-10" db="EMBL/GenBank/DDBJ databases">
        <title>The Coptis chinensis genome and diversification of protoberbering-type alkaloids.</title>
        <authorList>
            <person name="Wang B."/>
            <person name="Shu S."/>
            <person name="Song C."/>
            <person name="Liu Y."/>
        </authorList>
    </citation>
    <scope>NUCLEOTIDE SEQUENCE [LARGE SCALE GENOMIC DNA]</scope>
    <source>
        <strain evidence="5">HL-2020</strain>
        <tissue evidence="5">Leaf</tissue>
    </source>
</reference>
<gene>
    <name evidence="5" type="ORF">IFM89_031790</name>
</gene>
<organism evidence="5 6">
    <name type="scientific">Coptis chinensis</name>
    <dbReference type="NCBI Taxonomy" id="261450"/>
    <lineage>
        <taxon>Eukaryota</taxon>
        <taxon>Viridiplantae</taxon>
        <taxon>Streptophyta</taxon>
        <taxon>Embryophyta</taxon>
        <taxon>Tracheophyta</taxon>
        <taxon>Spermatophyta</taxon>
        <taxon>Magnoliopsida</taxon>
        <taxon>Ranunculales</taxon>
        <taxon>Ranunculaceae</taxon>
        <taxon>Coptidoideae</taxon>
        <taxon>Coptis</taxon>
    </lineage>
</organism>
<dbReference type="InterPro" id="IPR016024">
    <property type="entry name" value="ARM-type_fold"/>
</dbReference>